<dbReference type="STRING" id="1235279.C772_01538"/>
<dbReference type="Gene3D" id="2.30.40.10">
    <property type="entry name" value="Urease, subunit C, domain 1"/>
    <property type="match status" value="1"/>
</dbReference>
<dbReference type="InterPro" id="IPR057744">
    <property type="entry name" value="OTAase-like"/>
</dbReference>
<dbReference type="Pfam" id="PF01979">
    <property type="entry name" value="Amidohydro_1"/>
    <property type="match status" value="1"/>
</dbReference>
<dbReference type="GO" id="GO:0016810">
    <property type="term" value="F:hydrolase activity, acting on carbon-nitrogen (but not peptide) bonds"/>
    <property type="evidence" value="ECO:0007669"/>
    <property type="project" value="InterPro"/>
</dbReference>
<reference evidence="2 3" key="1">
    <citation type="journal article" date="2013" name="Genome Announc.">
        <title>Draft Genome Sequence of Bhargavaea cecembensis Strain DSE10T, Isolated from a Deep-Sea Sediment Sample Collected at a Depth of 5,904 m from the Chagos-Laccadive Ridge System in the Indian Ocean.</title>
        <authorList>
            <person name="Shivaji S."/>
            <person name="Ara S."/>
            <person name="Begum Z."/>
            <person name="Ruth M."/>
            <person name="Singh A."/>
            <person name="Kumar Pinnaka A."/>
        </authorList>
    </citation>
    <scope>NUCLEOTIDE SEQUENCE [LARGE SCALE GENOMIC DNA]</scope>
    <source>
        <strain evidence="2 3">DSE10</strain>
    </source>
</reference>
<dbReference type="PANTHER" id="PTHR43135">
    <property type="entry name" value="ALPHA-D-RIBOSE 1-METHYLPHOSPHONATE 5-TRIPHOSPHATE DIPHOSPHATASE"/>
    <property type="match status" value="1"/>
</dbReference>
<evidence type="ECO:0000259" key="1">
    <source>
        <dbReference type="Pfam" id="PF01979"/>
    </source>
</evidence>
<comment type="caution">
    <text evidence="2">The sequence shown here is derived from an EMBL/GenBank/DDBJ whole genome shotgun (WGS) entry which is preliminary data.</text>
</comment>
<name>M7NDJ4_9BACL</name>
<dbReference type="Proteomes" id="UP000011919">
    <property type="component" value="Unassembled WGS sequence"/>
</dbReference>
<evidence type="ECO:0000313" key="2">
    <source>
        <dbReference type="EMBL" id="EMR06643.1"/>
    </source>
</evidence>
<dbReference type="AlphaFoldDB" id="M7NDJ4"/>
<dbReference type="SUPFAM" id="SSF51338">
    <property type="entry name" value="Composite domain of metallo-dependent hydrolases"/>
    <property type="match status" value="1"/>
</dbReference>
<proteinExistence type="predicted"/>
<keyword evidence="3" id="KW-1185">Reference proteome</keyword>
<feature type="domain" description="Amidohydrolase-related" evidence="1">
    <location>
        <begin position="56"/>
        <end position="389"/>
    </location>
</feature>
<dbReference type="InterPro" id="IPR032466">
    <property type="entry name" value="Metal_Hydrolase"/>
</dbReference>
<protein>
    <submittedName>
        <fullName evidence="2">Imidazolonepropionase</fullName>
    </submittedName>
</protein>
<accession>M7NDJ4</accession>
<dbReference type="EMBL" id="AOFT01000006">
    <property type="protein sequence ID" value="EMR06643.1"/>
    <property type="molecule type" value="Genomic_DNA"/>
</dbReference>
<dbReference type="InterPro" id="IPR051781">
    <property type="entry name" value="Metallo-dep_Hydrolase"/>
</dbReference>
<dbReference type="CDD" id="cd01299">
    <property type="entry name" value="Met_dep_hydrolase_A"/>
    <property type="match status" value="1"/>
</dbReference>
<dbReference type="SUPFAM" id="SSF51556">
    <property type="entry name" value="Metallo-dependent hydrolases"/>
    <property type="match status" value="1"/>
</dbReference>
<dbReference type="InterPro" id="IPR006680">
    <property type="entry name" value="Amidohydro-rel"/>
</dbReference>
<gene>
    <name evidence="2" type="ORF">C772_01538</name>
</gene>
<organism evidence="2 3">
    <name type="scientific">Bhargavaea cecembensis DSE10</name>
    <dbReference type="NCBI Taxonomy" id="1235279"/>
    <lineage>
        <taxon>Bacteria</taxon>
        <taxon>Bacillati</taxon>
        <taxon>Bacillota</taxon>
        <taxon>Bacilli</taxon>
        <taxon>Bacillales</taxon>
        <taxon>Caryophanaceae</taxon>
        <taxon>Bhargavaea</taxon>
    </lineage>
</organism>
<dbReference type="Gene3D" id="3.20.20.140">
    <property type="entry name" value="Metal-dependent hydrolases"/>
    <property type="match status" value="1"/>
</dbReference>
<evidence type="ECO:0000313" key="3">
    <source>
        <dbReference type="Proteomes" id="UP000011919"/>
    </source>
</evidence>
<sequence length="405" mass="44280">MTVEYVISNVRLLLGEELELIENRAVWVKDGVIEDVIADSEIPEGVLVYDGQGHLLMPGLIDLHIHMMWDGSADPVATLESEGYEQMLIRAVANCRHYLEHGITTVRDIGSVDDIALHVAKSIRRGLVQGPDVIASGKTLTMTGGHDPFWARFVDGKDEALKGVREQIYKGAQVIKVSATGGAYGRDEGEQVGHSELNLEELQTIADEAHRFGLKVASHAIGREGIRNSLLAGIDTIEHGHYLDDELVGLMKERGAAWIPTLHVYQQLASMKEIPDYAKEKARKITEIHANAFRKYLESGVLVGAGSDAGSPGTSHHALIDELYAMHELIPDTRAILKTATVNAGKILDLNVGKIEKGYKANLLMIADNPLESLSHLEKVKQVIVDDKILVNHGLTGTPSLETVR</sequence>
<dbReference type="PATRIC" id="fig|1235279.3.peg.1534"/>
<dbReference type="PANTHER" id="PTHR43135:SF3">
    <property type="entry name" value="ALPHA-D-RIBOSE 1-METHYLPHOSPHONATE 5-TRIPHOSPHATE DIPHOSPHATASE"/>
    <property type="match status" value="1"/>
</dbReference>
<dbReference type="eggNOG" id="COG1228">
    <property type="taxonomic scope" value="Bacteria"/>
</dbReference>
<dbReference type="InterPro" id="IPR011059">
    <property type="entry name" value="Metal-dep_hydrolase_composite"/>
</dbReference>